<reference evidence="1" key="1">
    <citation type="submission" date="2019-02" db="EMBL/GenBank/DDBJ databases">
        <authorList>
            <person name="Gruber-Vodicka R. H."/>
            <person name="Seah K. B. B."/>
        </authorList>
    </citation>
    <scope>NUCLEOTIDE SEQUENCE</scope>
    <source>
        <strain evidence="1">BECK_S313</strain>
    </source>
</reference>
<protein>
    <submittedName>
        <fullName evidence="1">Uncharacterized protein</fullName>
    </submittedName>
</protein>
<dbReference type="EMBL" id="CAADFK010000123">
    <property type="protein sequence ID" value="VFK17705.1"/>
    <property type="molecule type" value="Genomic_DNA"/>
</dbReference>
<dbReference type="AlphaFoldDB" id="A0A450WKX9"/>
<gene>
    <name evidence="1" type="ORF">BECKLPF1236B_GA0070989_11237</name>
</gene>
<sequence length="103" mass="11342">MGSSAWAFSPEPRTESVDWVNPASFHVAPSFPKGFGGVGPGFIFLDSLAKGMHQSQKERVMAFRCFIDFSVDLLGNVVIRHHCRVILCFVHCLPWGEKPAPGP</sequence>
<name>A0A450WKX9_9GAMM</name>
<proteinExistence type="predicted"/>
<accession>A0A450WKX9</accession>
<evidence type="ECO:0000313" key="1">
    <source>
        <dbReference type="EMBL" id="VFK17705.1"/>
    </source>
</evidence>
<organism evidence="1">
    <name type="scientific">Candidatus Kentrum sp. LPFa</name>
    <dbReference type="NCBI Taxonomy" id="2126335"/>
    <lineage>
        <taxon>Bacteria</taxon>
        <taxon>Pseudomonadati</taxon>
        <taxon>Pseudomonadota</taxon>
        <taxon>Gammaproteobacteria</taxon>
        <taxon>Candidatus Kentrum</taxon>
    </lineage>
</organism>